<evidence type="ECO:0000313" key="3">
    <source>
        <dbReference type="Proteomes" id="UP000234382"/>
    </source>
</evidence>
<reference evidence="3" key="1">
    <citation type="submission" date="2017-03" db="EMBL/GenBank/DDBJ databases">
        <authorList>
            <person name="Monnet C."/>
        </authorList>
    </citation>
    <scope>NUCLEOTIDE SEQUENCE [LARGE SCALE GENOMIC DNA]</scope>
    <source>
        <strain evidence="3">ATCC 49514</strain>
    </source>
</reference>
<dbReference type="RefSeq" id="WP_101546699.1">
    <property type="nucleotide sequence ID" value="NZ_FXYX01000017.1"/>
</dbReference>
<gene>
    <name evidence="2" type="ORF">BI49514_02329</name>
</gene>
<evidence type="ECO:0000313" key="2">
    <source>
        <dbReference type="EMBL" id="SMX90686.1"/>
    </source>
</evidence>
<keyword evidence="3" id="KW-1185">Reference proteome</keyword>
<dbReference type="EMBL" id="FXYX01000017">
    <property type="protein sequence ID" value="SMX90686.1"/>
    <property type="molecule type" value="Genomic_DNA"/>
</dbReference>
<name>A0A2H1JT73_9MICO</name>
<evidence type="ECO:0000256" key="1">
    <source>
        <dbReference type="SAM" id="MobiDB-lite"/>
    </source>
</evidence>
<dbReference type="AlphaFoldDB" id="A0A2H1JT73"/>
<dbReference type="Proteomes" id="UP000234382">
    <property type="component" value="Unassembled WGS sequence"/>
</dbReference>
<protein>
    <submittedName>
        <fullName evidence="2">Uncharacterized protein</fullName>
    </submittedName>
</protein>
<organism evidence="2 3">
    <name type="scientific">Brevibacterium iodinum ATCC 49514</name>
    <dbReference type="NCBI Taxonomy" id="1255616"/>
    <lineage>
        <taxon>Bacteria</taxon>
        <taxon>Bacillati</taxon>
        <taxon>Actinomycetota</taxon>
        <taxon>Actinomycetes</taxon>
        <taxon>Micrococcales</taxon>
        <taxon>Brevibacteriaceae</taxon>
        <taxon>Brevibacterium</taxon>
    </lineage>
</organism>
<accession>A0A2H1JT73</accession>
<feature type="region of interest" description="Disordered" evidence="1">
    <location>
        <begin position="1"/>
        <end position="22"/>
    </location>
</feature>
<sequence>MADNTEFNIPDGPQPGAPEDVHPAAVKITLISQRLNENVQRTKGREPNTFEQTFVFGYIAGLEANGQAVDPDEYDSVIAKALEAAAPLHD</sequence>
<proteinExistence type="predicted"/>